<protein>
    <submittedName>
        <fullName evidence="6">ABC transporter ATP-binding protein</fullName>
    </submittedName>
</protein>
<proteinExistence type="inferred from homology"/>
<comment type="caution">
    <text evidence="6">The sequence shown here is derived from an EMBL/GenBank/DDBJ whole genome shotgun (WGS) entry which is preliminary data.</text>
</comment>
<reference evidence="6" key="1">
    <citation type="journal article" date="2021" name="PeerJ">
        <title>Extensive microbial diversity within the chicken gut microbiome revealed by metagenomics and culture.</title>
        <authorList>
            <person name="Gilroy R."/>
            <person name="Ravi A."/>
            <person name="Getino M."/>
            <person name="Pursley I."/>
            <person name="Horton D.L."/>
            <person name="Alikhan N.F."/>
            <person name="Baker D."/>
            <person name="Gharbi K."/>
            <person name="Hall N."/>
            <person name="Watson M."/>
            <person name="Adriaenssens E.M."/>
            <person name="Foster-Nyarko E."/>
            <person name="Jarju S."/>
            <person name="Secka A."/>
            <person name="Antonio M."/>
            <person name="Oren A."/>
            <person name="Chaudhuri R.R."/>
            <person name="La Ragione R."/>
            <person name="Hildebrand F."/>
            <person name="Pallen M.J."/>
        </authorList>
    </citation>
    <scope>NUCLEOTIDE SEQUENCE</scope>
    <source>
        <strain evidence="6">CHK180-15479</strain>
    </source>
</reference>
<dbReference type="NCBIfam" id="TIGR01727">
    <property type="entry name" value="oligo_HPY"/>
    <property type="match status" value="1"/>
</dbReference>
<dbReference type="GO" id="GO:0016887">
    <property type="term" value="F:ATP hydrolysis activity"/>
    <property type="evidence" value="ECO:0007669"/>
    <property type="project" value="InterPro"/>
</dbReference>
<dbReference type="PROSITE" id="PS00211">
    <property type="entry name" value="ABC_TRANSPORTER_1"/>
    <property type="match status" value="1"/>
</dbReference>
<dbReference type="Pfam" id="PF00005">
    <property type="entry name" value="ABC_tran"/>
    <property type="match status" value="1"/>
</dbReference>
<accession>A0A9D2MX42</accession>
<dbReference type="GO" id="GO:0015833">
    <property type="term" value="P:peptide transport"/>
    <property type="evidence" value="ECO:0007669"/>
    <property type="project" value="InterPro"/>
</dbReference>
<dbReference type="Pfam" id="PF08352">
    <property type="entry name" value="oligo_HPY"/>
    <property type="match status" value="1"/>
</dbReference>
<dbReference type="InterPro" id="IPR003439">
    <property type="entry name" value="ABC_transporter-like_ATP-bd"/>
</dbReference>
<dbReference type="Gene3D" id="3.40.50.300">
    <property type="entry name" value="P-loop containing nucleotide triphosphate hydrolases"/>
    <property type="match status" value="1"/>
</dbReference>
<evidence type="ECO:0000256" key="1">
    <source>
        <dbReference type="ARBA" id="ARBA00005417"/>
    </source>
</evidence>
<organism evidence="6 7">
    <name type="scientific">Candidatus Enterocloster excrementipullorum</name>
    <dbReference type="NCBI Taxonomy" id="2838559"/>
    <lineage>
        <taxon>Bacteria</taxon>
        <taxon>Bacillati</taxon>
        <taxon>Bacillota</taxon>
        <taxon>Clostridia</taxon>
        <taxon>Lachnospirales</taxon>
        <taxon>Lachnospiraceae</taxon>
        <taxon>Enterocloster</taxon>
    </lineage>
</organism>
<keyword evidence="3" id="KW-0547">Nucleotide-binding</keyword>
<evidence type="ECO:0000259" key="5">
    <source>
        <dbReference type="PROSITE" id="PS50893"/>
    </source>
</evidence>
<dbReference type="InterPro" id="IPR027417">
    <property type="entry name" value="P-loop_NTPase"/>
</dbReference>
<dbReference type="AlphaFoldDB" id="A0A9D2MX42"/>
<gene>
    <name evidence="6" type="ORF">H9704_00020</name>
</gene>
<dbReference type="EMBL" id="DWWT01000001">
    <property type="protein sequence ID" value="HJC04545.1"/>
    <property type="molecule type" value="Genomic_DNA"/>
</dbReference>
<dbReference type="InterPro" id="IPR050319">
    <property type="entry name" value="ABC_transp_ATP-bind"/>
</dbReference>
<evidence type="ECO:0000313" key="7">
    <source>
        <dbReference type="Proteomes" id="UP000823910"/>
    </source>
</evidence>
<evidence type="ECO:0000256" key="2">
    <source>
        <dbReference type="ARBA" id="ARBA00022448"/>
    </source>
</evidence>
<dbReference type="SMART" id="SM00382">
    <property type="entry name" value="AAA"/>
    <property type="match status" value="1"/>
</dbReference>
<evidence type="ECO:0000313" key="6">
    <source>
        <dbReference type="EMBL" id="HJC04545.1"/>
    </source>
</evidence>
<dbReference type="Proteomes" id="UP000823910">
    <property type="component" value="Unassembled WGS sequence"/>
</dbReference>
<keyword evidence="4 6" id="KW-0067">ATP-binding</keyword>
<dbReference type="GO" id="GO:0055085">
    <property type="term" value="P:transmembrane transport"/>
    <property type="evidence" value="ECO:0007669"/>
    <property type="project" value="UniProtKB-ARBA"/>
</dbReference>
<dbReference type="PANTHER" id="PTHR43776">
    <property type="entry name" value="TRANSPORT ATP-BINDING PROTEIN"/>
    <property type="match status" value="1"/>
</dbReference>
<feature type="domain" description="ABC transporter" evidence="5">
    <location>
        <begin position="24"/>
        <end position="266"/>
    </location>
</feature>
<dbReference type="PANTHER" id="PTHR43776:SF7">
    <property type="entry name" value="D,D-DIPEPTIDE TRANSPORT ATP-BINDING PROTEIN DDPF-RELATED"/>
    <property type="match status" value="1"/>
</dbReference>
<dbReference type="InterPro" id="IPR017871">
    <property type="entry name" value="ABC_transporter-like_CS"/>
</dbReference>
<dbReference type="PROSITE" id="PS50893">
    <property type="entry name" value="ABC_TRANSPORTER_2"/>
    <property type="match status" value="1"/>
</dbReference>
<dbReference type="CDD" id="cd03257">
    <property type="entry name" value="ABC_NikE_OppD_transporters"/>
    <property type="match status" value="1"/>
</dbReference>
<dbReference type="FunFam" id="3.40.50.300:FF:000016">
    <property type="entry name" value="Oligopeptide ABC transporter ATP-binding component"/>
    <property type="match status" value="1"/>
</dbReference>
<evidence type="ECO:0000256" key="3">
    <source>
        <dbReference type="ARBA" id="ARBA00022741"/>
    </source>
</evidence>
<dbReference type="InterPro" id="IPR003593">
    <property type="entry name" value="AAA+_ATPase"/>
</dbReference>
<dbReference type="SUPFAM" id="SSF52540">
    <property type="entry name" value="P-loop containing nucleoside triphosphate hydrolases"/>
    <property type="match status" value="1"/>
</dbReference>
<keyword evidence="2" id="KW-0813">Transport</keyword>
<dbReference type="GO" id="GO:0005524">
    <property type="term" value="F:ATP binding"/>
    <property type="evidence" value="ECO:0007669"/>
    <property type="project" value="UniProtKB-KW"/>
</dbReference>
<sequence length="344" mass="38986">MREEQAAKPLLDVSHLSKTFPVRQNLAEIIRREPQAYVRAVEDVTFCVYQGETLGLVGESGCGKSTLSKTLIRLYKPDDGAVMFGTYGDLALKEGRALKEARKAIQMVFQDPYSSLNPKMTIRQMFYEILSVHHLCPKEEYERRTVEILDMVGMPSYALDRYPSAFSGGQRQRIGIARALVMQPELLIADEPVSALDVSIQAQIINLLMELKNKLNLTMIFISHDLRVVQYLSDRVMVMYLGRIVEMGRAEDLFEHPAHPYTQILIQAAPVIDTHQKEREYEILGETPSLMELPKGCAFHPRCPYATERCRTEEPVMTEDAAGRLVKCHRPLIGGFTMKAVQIP</sequence>
<name>A0A9D2MX42_9FIRM</name>
<dbReference type="InterPro" id="IPR013563">
    <property type="entry name" value="Oligopep_ABC_C"/>
</dbReference>
<reference evidence="6" key="2">
    <citation type="submission" date="2021-04" db="EMBL/GenBank/DDBJ databases">
        <authorList>
            <person name="Gilroy R."/>
        </authorList>
    </citation>
    <scope>NUCLEOTIDE SEQUENCE</scope>
    <source>
        <strain evidence="6">CHK180-15479</strain>
    </source>
</reference>
<comment type="similarity">
    <text evidence="1">Belongs to the ABC transporter superfamily.</text>
</comment>
<evidence type="ECO:0000256" key="4">
    <source>
        <dbReference type="ARBA" id="ARBA00022840"/>
    </source>
</evidence>